<dbReference type="OMA" id="VTHIVNH"/>
<feature type="domain" description="Disease resistance protein winged helix" evidence="9">
    <location>
        <begin position="503"/>
        <end position="572"/>
    </location>
</feature>
<dbReference type="InterPro" id="IPR055414">
    <property type="entry name" value="LRR_R13L4/SHOC2-like"/>
</dbReference>
<dbReference type="Pfam" id="PF00931">
    <property type="entry name" value="NB-ARC"/>
    <property type="match status" value="1"/>
</dbReference>
<keyword evidence="3" id="KW-0677">Repeat</keyword>
<dbReference type="PRINTS" id="PR00364">
    <property type="entry name" value="DISEASERSIST"/>
</dbReference>
<reference evidence="11" key="1">
    <citation type="submission" date="2019-03" db="EMBL/GenBank/DDBJ databases">
        <title>WGS assembly of Setaria viridis.</title>
        <authorList>
            <person name="Huang P."/>
            <person name="Jenkins J."/>
            <person name="Grimwood J."/>
            <person name="Barry K."/>
            <person name="Healey A."/>
            <person name="Mamidi S."/>
            <person name="Sreedasyam A."/>
            <person name="Shu S."/>
            <person name="Feldman M."/>
            <person name="Wu J."/>
            <person name="Yu Y."/>
            <person name="Chen C."/>
            <person name="Johnson J."/>
            <person name="Rokhsar D."/>
            <person name="Baxter I."/>
            <person name="Schmutz J."/>
            <person name="Brutnell T."/>
            <person name="Kellogg E."/>
        </authorList>
    </citation>
    <scope>NUCLEOTIDE SEQUENCE [LARGE SCALE GENOMIC DNA]</scope>
</reference>
<sequence>MDLVVGASNDAVKSLVGKLGSLLAQEYTLIGGVSDDIQYINDELASMQAFLNRLKQEAKHDEQRQDWMKQVREVAYDIEDCVDNASHRLSREPRGSGKLASLRRAWYLLNTMYARHCIATEISNLKVRAQHVSERRTRYGVENPARQDSASEEAKAPFDCPAPPPQLIGTVAPVGIEHAKEELKPWFTEAKQQSTANDQPRFLAIVGFGGLGKTTLAMVLCREFGDKFDCRATVLASQKFHLRTVLRSLIKQFHDHQAAASKHDLEGIEEWGQEELKKLLARQLKDKRYHIFIDDIWSVSALESIRDSFPKSKNGSSIVVTTRFKSVAEACRRQQGRVHELKALSDDNSYELFRQIISRAPNVPTDGAKALLKKCGGLPLAIILVAGLVASKLRSKSDDIHVEYHHLAQKHKNVGDELETNKAQEGNDISKRLDKDRVGEELKNLIIDEKLEKFLAQVSKQVSKDLGEELEKNLSTEGVTHIVNHCYYQLPADLKTCLLYLSMFPKGCLISRKRLIRRWIAEGFIAEKHGKTVDEVAEDCFNELISRNLIRAVNSSSNGKVKSCQVHDMVLEYIVVKSSDENFITVVGGHWHTPFPSYKVRRLSVQKSGRQEKETVERMKLSHVRSLTALGSFRGLHSTLSKFQILQVLDLESCKDLSLMNHVEKICDKYQLKYLSLRGTDIERSPKEIGRLEYLQVLDIRDTNILQLPPSVEKLQHMAHLLAGSKSKRIGLTLTEGITKMMALQTLSGVEICGSSANAARAKVLQALENLTNLKKLTVYRLRAFSSKDNILLLSAIEHLSSCSLKFLAIDDDFTGFLDSSLNASEAPPEHLHTLGLSGKLSQVPHWISRLHNLEKLTLSLTSLTEGTLPVLGGLPELFSLIFVLDNSAKKYPSVLQILTKNAMESGGEIFVPAEGFEKLKLLRFVAPVLPRVSFLERAMPKLESLEMKFITTEGVYGLENLGSLRHVLLAVSSQATEVAKAKVSEIKALASMNPNHTSVVVDEYNEL</sequence>
<evidence type="ECO:0000313" key="12">
    <source>
        <dbReference type="Proteomes" id="UP000298652"/>
    </source>
</evidence>
<dbReference type="InterPro" id="IPR032675">
    <property type="entry name" value="LRR_dom_sf"/>
</dbReference>
<dbReference type="InterPro" id="IPR002182">
    <property type="entry name" value="NB-ARC"/>
</dbReference>
<evidence type="ECO:0000259" key="8">
    <source>
        <dbReference type="Pfam" id="PF18052"/>
    </source>
</evidence>
<evidence type="ECO:0008006" key="13">
    <source>
        <dbReference type="Google" id="ProtNLM"/>
    </source>
</evidence>
<dbReference type="SUPFAM" id="SSF52058">
    <property type="entry name" value="L domain-like"/>
    <property type="match status" value="1"/>
</dbReference>
<dbReference type="PANTHER" id="PTHR23155">
    <property type="entry name" value="DISEASE RESISTANCE PROTEIN RP"/>
    <property type="match status" value="1"/>
</dbReference>
<keyword evidence="2" id="KW-0433">Leucine-rich repeat</keyword>
<proteinExistence type="inferred from homology"/>
<keyword evidence="12" id="KW-1185">Reference proteome</keyword>
<name>A0A4U6TKY3_SETVI</name>
<dbReference type="InterPro" id="IPR027417">
    <property type="entry name" value="P-loop_NTPase"/>
</dbReference>
<dbReference type="Gene3D" id="3.80.10.10">
    <property type="entry name" value="Ribonuclease Inhibitor"/>
    <property type="match status" value="1"/>
</dbReference>
<dbReference type="EMBL" id="CM016559">
    <property type="protein sequence ID" value="TKW01633.1"/>
    <property type="molecule type" value="Genomic_DNA"/>
</dbReference>
<dbReference type="Pfam" id="PF23559">
    <property type="entry name" value="WHD_DRP"/>
    <property type="match status" value="1"/>
</dbReference>
<dbReference type="InterPro" id="IPR042197">
    <property type="entry name" value="Apaf_helical"/>
</dbReference>
<dbReference type="AlphaFoldDB" id="A0A4U6TKY3"/>
<evidence type="ECO:0000256" key="1">
    <source>
        <dbReference type="ARBA" id="ARBA00008894"/>
    </source>
</evidence>
<evidence type="ECO:0000256" key="4">
    <source>
        <dbReference type="ARBA" id="ARBA00022741"/>
    </source>
</evidence>
<dbReference type="Pfam" id="PF23598">
    <property type="entry name" value="LRR_14"/>
    <property type="match status" value="1"/>
</dbReference>
<dbReference type="CDD" id="cd14798">
    <property type="entry name" value="RX-CC_like"/>
    <property type="match status" value="1"/>
</dbReference>
<feature type="domain" description="NB-ARC" evidence="7">
    <location>
        <begin position="195"/>
        <end position="358"/>
    </location>
</feature>
<evidence type="ECO:0000256" key="2">
    <source>
        <dbReference type="ARBA" id="ARBA00022614"/>
    </source>
</evidence>
<keyword evidence="4" id="KW-0547">Nucleotide-binding</keyword>
<dbReference type="FunFam" id="1.10.10.10:FF:000322">
    <property type="entry name" value="Probable disease resistance protein At1g63360"/>
    <property type="match status" value="1"/>
</dbReference>
<evidence type="ECO:0000313" key="11">
    <source>
        <dbReference type="EMBL" id="TKW01633.1"/>
    </source>
</evidence>
<dbReference type="InterPro" id="IPR058922">
    <property type="entry name" value="WHD_DRP"/>
</dbReference>
<evidence type="ECO:0000256" key="3">
    <source>
        <dbReference type="ARBA" id="ARBA00022737"/>
    </source>
</evidence>
<dbReference type="Gramene" id="TKW01633">
    <property type="protein sequence ID" value="TKW01633"/>
    <property type="gene ID" value="SEVIR_8G193500v2"/>
</dbReference>
<dbReference type="InterPro" id="IPR044974">
    <property type="entry name" value="Disease_R_plants"/>
</dbReference>
<keyword evidence="6" id="KW-0175">Coiled coil</keyword>
<dbReference type="Gene3D" id="1.10.10.10">
    <property type="entry name" value="Winged helix-like DNA-binding domain superfamily/Winged helix DNA-binding domain"/>
    <property type="match status" value="1"/>
</dbReference>
<dbReference type="Pfam" id="PF18052">
    <property type="entry name" value="Rx_N"/>
    <property type="match status" value="1"/>
</dbReference>
<dbReference type="InterPro" id="IPR036388">
    <property type="entry name" value="WH-like_DNA-bd_sf"/>
</dbReference>
<gene>
    <name evidence="11" type="ORF">SEVIR_8G193500v2</name>
</gene>
<evidence type="ECO:0000259" key="7">
    <source>
        <dbReference type="Pfam" id="PF00931"/>
    </source>
</evidence>
<dbReference type="Gene3D" id="1.10.8.430">
    <property type="entry name" value="Helical domain of apoptotic protease-activating factors"/>
    <property type="match status" value="1"/>
</dbReference>
<dbReference type="GO" id="GO:0009626">
    <property type="term" value="P:plant-type hypersensitive response"/>
    <property type="evidence" value="ECO:0007669"/>
    <property type="project" value="UniProtKB-ARBA"/>
</dbReference>
<evidence type="ECO:0000259" key="9">
    <source>
        <dbReference type="Pfam" id="PF23559"/>
    </source>
</evidence>
<dbReference type="SUPFAM" id="SSF52540">
    <property type="entry name" value="P-loop containing nucleoside triphosphate hydrolases"/>
    <property type="match status" value="1"/>
</dbReference>
<dbReference type="Gene3D" id="1.20.5.4130">
    <property type="match status" value="1"/>
</dbReference>
<dbReference type="GO" id="GO:0043531">
    <property type="term" value="F:ADP binding"/>
    <property type="evidence" value="ECO:0007669"/>
    <property type="project" value="InterPro"/>
</dbReference>
<accession>A0A4U6TKY3</accession>
<evidence type="ECO:0000256" key="5">
    <source>
        <dbReference type="ARBA" id="ARBA00022821"/>
    </source>
</evidence>
<organism evidence="11 12">
    <name type="scientific">Setaria viridis</name>
    <name type="common">Green bristlegrass</name>
    <name type="synonym">Setaria italica subsp. viridis</name>
    <dbReference type="NCBI Taxonomy" id="4556"/>
    <lineage>
        <taxon>Eukaryota</taxon>
        <taxon>Viridiplantae</taxon>
        <taxon>Streptophyta</taxon>
        <taxon>Embryophyta</taxon>
        <taxon>Tracheophyta</taxon>
        <taxon>Spermatophyta</taxon>
        <taxon>Magnoliopsida</taxon>
        <taxon>Liliopsida</taxon>
        <taxon>Poales</taxon>
        <taxon>Poaceae</taxon>
        <taxon>PACMAD clade</taxon>
        <taxon>Panicoideae</taxon>
        <taxon>Panicodae</taxon>
        <taxon>Paniceae</taxon>
        <taxon>Cenchrinae</taxon>
        <taxon>Setaria</taxon>
    </lineage>
</organism>
<dbReference type="PANTHER" id="PTHR23155:SF934">
    <property type="entry name" value="OS11G0604900 PROTEIN"/>
    <property type="match status" value="1"/>
</dbReference>
<evidence type="ECO:0000256" key="6">
    <source>
        <dbReference type="ARBA" id="ARBA00023054"/>
    </source>
</evidence>
<dbReference type="GO" id="GO:0002758">
    <property type="term" value="P:innate immune response-activating signaling pathway"/>
    <property type="evidence" value="ECO:0007669"/>
    <property type="project" value="UniProtKB-ARBA"/>
</dbReference>
<protein>
    <recommendedName>
        <fullName evidence="13">AAA+ ATPase domain-containing protein</fullName>
    </recommendedName>
</protein>
<feature type="domain" description="Disease resistance N-terminal" evidence="8">
    <location>
        <begin position="11"/>
        <end position="97"/>
    </location>
</feature>
<dbReference type="InterPro" id="IPR041118">
    <property type="entry name" value="Rx_N"/>
</dbReference>
<dbReference type="GO" id="GO:0042742">
    <property type="term" value="P:defense response to bacterium"/>
    <property type="evidence" value="ECO:0007669"/>
    <property type="project" value="UniProtKB-ARBA"/>
</dbReference>
<dbReference type="Gene3D" id="3.40.50.300">
    <property type="entry name" value="P-loop containing nucleotide triphosphate hydrolases"/>
    <property type="match status" value="1"/>
</dbReference>
<dbReference type="Proteomes" id="UP000298652">
    <property type="component" value="Chromosome 8"/>
</dbReference>
<keyword evidence="5" id="KW-0611">Plant defense</keyword>
<comment type="similarity">
    <text evidence="1">Belongs to the disease resistance NB-LRR family.</text>
</comment>
<evidence type="ECO:0000259" key="10">
    <source>
        <dbReference type="Pfam" id="PF23598"/>
    </source>
</evidence>
<feature type="domain" description="Disease resistance R13L4/SHOC-2-like LRR" evidence="10">
    <location>
        <begin position="623"/>
        <end position="999"/>
    </location>
</feature>
<dbReference type="InterPro" id="IPR038005">
    <property type="entry name" value="RX-like_CC"/>
</dbReference>